<dbReference type="Proteomes" id="UP000351155">
    <property type="component" value="Unassembled WGS sequence"/>
</dbReference>
<protein>
    <submittedName>
        <fullName evidence="3">Type VI secretion system protein VasL</fullName>
    </submittedName>
</protein>
<dbReference type="PANTHER" id="PTHR37024">
    <property type="entry name" value="TYPE VI SECRETION SYSTEM DUF2094 AND IMPA-RELATED DOMAIN PROTEIN"/>
    <property type="match status" value="1"/>
</dbReference>
<organism evidence="3 4">
    <name type="scientific">Enterobacter cancerogenus</name>
    <dbReference type="NCBI Taxonomy" id="69218"/>
    <lineage>
        <taxon>Bacteria</taxon>
        <taxon>Pseudomonadati</taxon>
        <taxon>Pseudomonadota</taxon>
        <taxon>Gammaproteobacteria</taxon>
        <taxon>Enterobacterales</taxon>
        <taxon>Enterobacteriaceae</taxon>
        <taxon>Enterobacter</taxon>
        <taxon>Enterobacter cloacae complex</taxon>
    </lineage>
</organism>
<dbReference type="PANTHER" id="PTHR37024:SF5">
    <property type="entry name" value="IMPA N-TERMINAL DOMAIN-CONTAINING PROTEIN"/>
    <property type="match status" value="1"/>
</dbReference>
<sequence length="116" mass="12485">MNKLTHPARPDVNWQLAETLCLSLFEHNGIELQTTAWYTLARTHLAGLYGMNEGLAILATLVARQWGEIWPQPVHAPNGDPQRAEQAATAGDAHPDANVCGFEPALPGGGTSEYPG</sequence>
<feature type="region of interest" description="Disordered" evidence="1">
    <location>
        <begin position="74"/>
        <end position="116"/>
    </location>
</feature>
<evidence type="ECO:0000256" key="1">
    <source>
        <dbReference type="SAM" id="MobiDB-lite"/>
    </source>
</evidence>
<dbReference type="Pfam" id="PF06812">
    <property type="entry name" value="ImpA_N"/>
    <property type="match status" value="1"/>
</dbReference>
<name>A0A484YXU1_9ENTR</name>
<gene>
    <name evidence="3" type="primary">vasL_2</name>
    <name evidence="3" type="ORF">NCTC12126_03993</name>
</gene>
<evidence type="ECO:0000259" key="2">
    <source>
        <dbReference type="Pfam" id="PF06812"/>
    </source>
</evidence>
<dbReference type="InterPro" id="IPR010657">
    <property type="entry name" value="ImpA_N"/>
</dbReference>
<accession>A0A484YXU1</accession>
<feature type="compositionally biased region" description="Gly residues" evidence="1">
    <location>
        <begin position="107"/>
        <end position="116"/>
    </location>
</feature>
<evidence type="ECO:0000313" key="3">
    <source>
        <dbReference type="EMBL" id="VFS40376.1"/>
    </source>
</evidence>
<dbReference type="AlphaFoldDB" id="A0A484YXU1"/>
<feature type="domain" description="ImpA N-terminal" evidence="2">
    <location>
        <begin position="9"/>
        <end position="78"/>
    </location>
</feature>
<reference evidence="3 4" key="1">
    <citation type="submission" date="2019-03" db="EMBL/GenBank/DDBJ databases">
        <authorList>
            <consortium name="Pathogen Informatics"/>
        </authorList>
    </citation>
    <scope>NUCLEOTIDE SEQUENCE [LARGE SCALE GENOMIC DNA]</scope>
    <source>
        <strain evidence="3 4">NCTC12126</strain>
    </source>
</reference>
<evidence type="ECO:0000313" key="4">
    <source>
        <dbReference type="Proteomes" id="UP000351155"/>
    </source>
</evidence>
<dbReference type="EMBL" id="CAADIW010000042">
    <property type="protein sequence ID" value="VFS40376.1"/>
    <property type="molecule type" value="Genomic_DNA"/>
</dbReference>
<proteinExistence type="predicted"/>